<dbReference type="InterPro" id="IPR051868">
    <property type="entry name" value="ZN346_ZMAT4"/>
</dbReference>
<comment type="subcellular location">
    <subcellularLocation>
        <location evidence="1">Nucleus</location>
    </subcellularLocation>
</comment>
<evidence type="ECO:0000256" key="1">
    <source>
        <dbReference type="ARBA" id="ARBA00004123"/>
    </source>
</evidence>
<organism evidence="9 10">
    <name type="scientific">Discostella pseudostelligera</name>
    <dbReference type="NCBI Taxonomy" id="259834"/>
    <lineage>
        <taxon>Eukaryota</taxon>
        <taxon>Sar</taxon>
        <taxon>Stramenopiles</taxon>
        <taxon>Ochrophyta</taxon>
        <taxon>Bacillariophyta</taxon>
        <taxon>Coscinodiscophyceae</taxon>
        <taxon>Thalassiosirophycidae</taxon>
        <taxon>Stephanodiscales</taxon>
        <taxon>Stephanodiscaceae</taxon>
        <taxon>Discostella</taxon>
    </lineage>
</organism>
<evidence type="ECO:0000256" key="3">
    <source>
        <dbReference type="ARBA" id="ARBA00022737"/>
    </source>
</evidence>
<evidence type="ECO:0000256" key="4">
    <source>
        <dbReference type="ARBA" id="ARBA00022771"/>
    </source>
</evidence>
<evidence type="ECO:0000256" key="7">
    <source>
        <dbReference type="SAM" id="MobiDB-lite"/>
    </source>
</evidence>
<proteinExistence type="predicted"/>
<dbReference type="SUPFAM" id="SSF52540">
    <property type="entry name" value="P-loop containing nucleoside triphosphate hydrolases"/>
    <property type="match status" value="1"/>
</dbReference>
<comment type="caution">
    <text evidence="9">The sequence shown here is derived from an EMBL/GenBank/DDBJ whole genome shotgun (WGS) entry which is preliminary data.</text>
</comment>
<dbReference type="Gene3D" id="3.40.50.300">
    <property type="entry name" value="P-loop containing nucleotide triphosphate hydrolases"/>
    <property type="match status" value="1"/>
</dbReference>
<keyword evidence="6" id="KW-0539">Nucleus</keyword>
<name>A0ABD3M838_9STRA</name>
<dbReference type="EMBL" id="JALLBG020000216">
    <property type="protein sequence ID" value="KAL3758906.1"/>
    <property type="molecule type" value="Genomic_DNA"/>
</dbReference>
<keyword evidence="4" id="KW-0863">Zinc-finger</keyword>
<feature type="domain" description="U1-type" evidence="8">
    <location>
        <begin position="1"/>
        <end position="35"/>
    </location>
</feature>
<dbReference type="GO" id="GO:0008270">
    <property type="term" value="F:zinc ion binding"/>
    <property type="evidence" value="ECO:0007669"/>
    <property type="project" value="UniProtKB-KW"/>
</dbReference>
<dbReference type="SUPFAM" id="SSF57667">
    <property type="entry name" value="beta-beta-alpha zinc fingers"/>
    <property type="match status" value="1"/>
</dbReference>
<feature type="region of interest" description="Disordered" evidence="7">
    <location>
        <begin position="179"/>
        <end position="211"/>
    </location>
</feature>
<protein>
    <recommendedName>
        <fullName evidence="8">U1-type domain-containing protein</fullName>
    </recommendedName>
</protein>
<keyword evidence="10" id="KW-1185">Reference proteome</keyword>
<feature type="compositionally biased region" description="Low complexity" evidence="7">
    <location>
        <begin position="35"/>
        <end position="45"/>
    </location>
</feature>
<feature type="domain" description="U1-type" evidence="8">
    <location>
        <begin position="136"/>
        <end position="171"/>
    </location>
</feature>
<dbReference type="InterPro" id="IPR003604">
    <property type="entry name" value="Matrin/U1-like-C_Znf_C2H2"/>
</dbReference>
<keyword evidence="2" id="KW-0479">Metal-binding</keyword>
<evidence type="ECO:0000256" key="5">
    <source>
        <dbReference type="ARBA" id="ARBA00022833"/>
    </source>
</evidence>
<keyword evidence="5" id="KW-0862">Zinc</keyword>
<dbReference type="PANTHER" id="PTHR46144:SF6">
    <property type="entry name" value="C2H2-TYPE DOMAIN-CONTAINING PROTEIN"/>
    <property type="match status" value="1"/>
</dbReference>
<sequence>MAKIHCKICDLHCQQGVEWDQHLKGRKHRKNIANQNGQKQAAAAGSHQNGKEDTHVGSKSKEAKQYCKVCCIWCSTLGNGWNYHINSPTHVKLELVALSVAKGHNGKESESTTIIDPTIQSNVTLQESSGVESKIKGKRYCETCQIWCSTGGKCWTEHINGRAHRNKATALAEQNLASAEQKQSEKDDSITSVKNEVLTSGGDNGSSRTTKDKVQIAVDNTSSGMMTFQQSIGGKSGHDDILSQLEHLSLGENQAADELAMSLFLPKLPTSGGGLVKTKELALFKASTIGSYSGGALFGHLLPSQRDSSAGKVGEGVYLNTHEPFCFVTVGVQGAGKSHTSSCVLESCLVPFKHGNIIKLSKPMTSLVLHYDHNPSSICEAAGLLTPNPTIDSAMGRLKGCGGAAVPKSKAVILVSPTYYAQRKKFYGDYCTVKPLLFRWRSLGADHIKRIMRIESGDNQLYVATFLDLLREYQRQDVLPEFSAFLDQVRKKCSLKGQTGPLDQRIALLESVVAESAKNASLINESLDLTACSKDGYYFVIADLTDPLLAKEEANGLFQVLTEQFRTLPTKGGKVLCLDEAHKYMSGDKADGLSEAIVNVARLMRHDGIRLVVSTQSPRALAPELLELVTVAALHHFHSPDWWSYLKSKLPLHQNAFERILSLGSGEAVAFATSHDLSVDNVEGSHCLPIRVRPMLTEDLGNSRKNS</sequence>
<dbReference type="Proteomes" id="UP001530293">
    <property type="component" value="Unassembled WGS sequence"/>
</dbReference>
<gene>
    <name evidence="9" type="ORF">ACHAWU_003178</name>
</gene>
<dbReference type="InterPro" id="IPR027417">
    <property type="entry name" value="P-loop_NTPase"/>
</dbReference>
<accession>A0ABD3M838</accession>
<keyword evidence="3" id="KW-0677">Repeat</keyword>
<evidence type="ECO:0000259" key="8">
    <source>
        <dbReference type="SMART" id="SM00451"/>
    </source>
</evidence>
<evidence type="ECO:0000313" key="9">
    <source>
        <dbReference type="EMBL" id="KAL3758906.1"/>
    </source>
</evidence>
<reference evidence="9 10" key="1">
    <citation type="submission" date="2024-10" db="EMBL/GenBank/DDBJ databases">
        <title>Updated reference genomes for cyclostephanoid diatoms.</title>
        <authorList>
            <person name="Roberts W.R."/>
            <person name="Alverson A.J."/>
        </authorList>
    </citation>
    <scope>NUCLEOTIDE SEQUENCE [LARGE SCALE GENOMIC DNA]</scope>
    <source>
        <strain evidence="9 10">AJA232-27</strain>
    </source>
</reference>
<dbReference type="InterPro" id="IPR036236">
    <property type="entry name" value="Znf_C2H2_sf"/>
</dbReference>
<dbReference type="PANTHER" id="PTHR46144">
    <property type="entry name" value="ZINC FINGER PROTEIN 385B-LIKE"/>
    <property type="match status" value="1"/>
</dbReference>
<feature type="region of interest" description="Disordered" evidence="7">
    <location>
        <begin position="35"/>
        <end position="57"/>
    </location>
</feature>
<evidence type="ECO:0000256" key="2">
    <source>
        <dbReference type="ARBA" id="ARBA00022723"/>
    </source>
</evidence>
<evidence type="ECO:0000313" key="10">
    <source>
        <dbReference type="Proteomes" id="UP001530293"/>
    </source>
</evidence>
<dbReference type="AlphaFoldDB" id="A0ABD3M838"/>
<dbReference type="Gene3D" id="3.30.160.60">
    <property type="entry name" value="Classic Zinc Finger"/>
    <property type="match status" value="2"/>
</dbReference>
<dbReference type="GO" id="GO:0005634">
    <property type="term" value="C:nucleus"/>
    <property type="evidence" value="ECO:0007669"/>
    <property type="project" value="UniProtKB-SubCell"/>
</dbReference>
<evidence type="ECO:0000256" key="6">
    <source>
        <dbReference type="ARBA" id="ARBA00023242"/>
    </source>
</evidence>
<dbReference type="SMART" id="SM00451">
    <property type="entry name" value="ZnF_U1"/>
    <property type="match status" value="2"/>
</dbReference>